<feature type="compositionally biased region" description="Polar residues" evidence="5">
    <location>
        <begin position="96"/>
        <end position="105"/>
    </location>
</feature>
<feature type="compositionally biased region" description="Polar residues" evidence="5">
    <location>
        <begin position="303"/>
        <end position="314"/>
    </location>
</feature>
<evidence type="ECO:0000256" key="4">
    <source>
        <dbReference type="PROSITE-ProRule" id="PRU00175"/>
    </source>
</evidence>
<gene>
    <name evidence="7" type="ORF">POJ06DRAFT_241920</name>
</gene>
<accession>A0AAD7VWG1</accession>
<dbReference type="CDD" id="cd16461">
    <property type="entry name" value="RING-H2_EL5-like"/>
    <property type="match status" value="1"/>
</dbReference>
<sequence>MGQASSAQPSEGVVVDDLLTSNISAETPVAPASPSQSRLSDSIFDIDREWPVTNDDLRDSINASSSAGNGLSRRISSNQDMDKEDENVESSGSSSALHTSTNLPTRSRRISRHLSSLGLLQAQTRSSHGTSDASAVATSATTAERVYSSFEPFRRRTPSSSSLPSVQDTGSTRNSSSSSRRSIPASTSRILGGGISSGNAYSTSASVLRRRRESPTHEEQQERRNVARDFFRTRFSRVRSSLTPHSLTSANSTPRASTDQSRQDAPDAAPAHSSDVSLVPEPTYVRRRPRPTAATTTTALSGDGSTSPAGTRPSTPAAVPRRSSRVRSRTFGPTASDTTFSDFLESAGDEIMASADSAGRQRGTEDQAQVLSRLLSVAAAATAASLVGGSTSQLLSRASPASRRRGATANRDFLSHDGDGISDEDYRSEGSDANLPPGDQLGEAESSGVVDGTFSEFLRSLQTGRLAQELRQESAAGNRDGSNSGESVAPLNFFRMFRFPSEAVTNSTSSNSTGENGGGSGRMIPVIIVGIRSVHSRGQAHANNLAADIMPTMEDAQAATDDSSAVAGRRRRRSAGSTDNTDRGTTAARQRRGSLFEDDVELDEDDDHDENSVEDMDNQGSDEDYHTEGDEDNDEDDSMSVTEADESRASRGRQTHSHATVDDADHGDDQEDDYMSLYSRRRGRTTSSASRDRDANGPQSPNTDRTSASAGANNVRSWIIYVLGGQYPENHPILTTPSLFTDNPTYEDMLLLSSFIGPAKPPVAAQEDIDRSGGIIKANEEHLGDRCLVCLSDFEEGEECRKLRQCGHLFHRMCIDEWLTTGRNSCPLCRAPGVGEGKNTAPNVAAAVAS</sequence>
<dbReference type="GeneID" id="80881333"/>
<feature type="region of interest" description="Disordered" evidence="5">
    <location>
        <begin position="54"/>
        <end position="108"/>
    </location>
</feature>
<feature type="compositionally biased region" description="Polar residues" evidence="5">
    <location>
        <begin position="197"/>
        <end position="206"/>
    </location>
</feature>
<keyword evidence="3" id="KW-0862">Zinc</keyword>
<feature type="compositionally biased region" description="Polar residues" evidence="5">
    <location>
        <begin position="242"/>
        <end position="260"/>
    </location>
</feature>
<feature type="region of interest" description="Disordered" evidence="5">
    <location>
        <begin position="240"/>
        <end position="341"/>
    </location>
</feature>
<dbReference type="GO" id="GO:0016567">
    <property type="term" value="P:protein ubiquitination"/>
    <property type="evidence" value="ECO:0007669"/>
    <property type="project" value="TreeGrafter"/>
</dbReference>
<feature type="domain" description="RING-type" evidence="6">
    <location>
        <begin position="787"/>
        <end position="830"/>
    </location>
</feature>
<feature type="compositionally biased region" description="Acidic residues" evidence="5">
    <location>
        <begin position="629"/>
        <end position="638"/>
    </location>
</feature>
<evidence type="ECO:0000256" key="3">
    <source>
        <dbReference type="ARBA" id="ARBA00022833"/>
    </source>
</evidence>
<dbReference type="InterPro" id="IPR013083">
    <property type="entry name" value="Znf_RING/FYVE/PHD"/>
</dbReference>
<dbReference type="GO" id="GO:0061630">
    <property type="term" value="F:ubiquitin protein ligase activity"/>
    <property type="evidence" value="ECO:0007669"/>
    <property type="project" value="TreeGrafter"/>
</dbReference>
<dbReference type="AlphaFoldDB" id="A0AAD7VWG1"/>
<evidence type="ECO:0000259" key="6">
    <source>
        <dbReference type="PROSITE" id="PS50089"/>
    </source>
</evidence>
<dbReference type="Proteomes" id="UP001217417">
    <property type="component" value="Unassembled WGS sequence"/>
</dbReference>
<feature type="region of interest" description="Disordered" evidence="5">
    <location>
        <begin position="388"/>
        <end position="447"/>
    </location>
</feature>
<keyword evidence="1" id="KW-0479">Metal-binding</keyword>
<keyword evidence="8" id="KW-1185">Reference proteome</keyword>
<dbReference type="InterPro" id="IPR001841">
    <property type="entry name" value="Znf_RING"/>
</dbReference>
<feature type="region of interest" description="Disordered" evidence="5">
    <location>
        <begin position="556"/>
        <end position="710"/>
    </location>
</feature>
<dbReference type="PANTHER" id="PTHR45969:SF55">
    <property type="entry name" value="OS07G0686300 PROTEIN"/>
    <property type="match status" value="1"/>
</dbReference>
<feature type="compositionally biased region" description="Polar residues" evidence="5">
    <location>
        <begin position="61"/>
        <end position="79"/>
    </location>
</feature>
<evidence type="ECO:0000313" key="8">
    <source>
        <dbReference type="Proteomes" id="UP001217417"/>
    </source>
</evidence>
<name>A0AAD7VWG1_9ASCO</name>
<dbReference type="PROSITE" id="PS50089">
    <property type="entry name" value="ZF_RING_2"/>
    <property type="match status" value="1"/>
</dbReference>
<evidence type="ECO:0000256" key="2">
    <source>
        <dbReference type="ARBA" id="ARBA00022771"/>
    </source>
</evidence>
<feature type="compositionally biased region" description="Acidic residues" evidence="5">
    <location>
        <begin position="665"/>
        <end position="674"/>
    </location>
</feature>
<dbReference type="Gene3D" id="3.30.40.10">
    <property type="entry name" value="Zinc/RING finger domain, C3HC4 (zinc finger)"/>
    <property type="match status" value="1"/>
</dbReference>
<dbReference type="SUPFAM" id="SSF57850">
    <property type="entry name" value="RING/U-box"/>
    <property type="match status" value="1"/>
</dbReference>
<comment type="caution">
    <text evidence="7">The sequence shown here is derived from an EMBL/GenBank/DDBJ whole genome shotgun (WGS) entry which is preliminary data.</text>
</comment>
<dbReference type="Pfam" id="PF13639">
    <property type="entry name" value="zf-RING_2"/>
    <property type="match status" value="1"/>
</dbReference>
<feature type="compositionally biased region" description="Polar residues" evidence="5">
    <location>
        <begin position="697"/>
        <end position="710"/>
    </location>
</feature>
<feature type="region of interest" description="Disordered" evidence="5">
    <location>
        <begin position="121"/>
        <end position="228"/>
    </location>
</feature>
<dbReference type="GO" id="GO:0008270">
    <property type="term" value="F:zinc ion binding"/>
    <property type="evidence" value="ECO:0007669"/>
    <property type="project" value="UniProtKB-KW"/>
</dbReference>
<feature type="compositionally biased region" description="Polar residues" evidence="5">
    <location>
        <begin position="331"/>
        <end position="341"/>
    </location>
</feature>
<feature type="compositionally biased region" description="Basic and acidic residues" evidence="5">
    <location>
        <begin position="413"/>
        <end position="430"/>
    </location>
</feature>
<dbReference type="PANTHER" id="PTHR45969">
    <property type="entry name" value="RING ZINC FINGER PROTEIN-RELATED"/>
    <property type="match status" value="1"/>
</dbReference>
<proteinExistence type="predicted"/>
<feature type="compositionally biased region" description="Low complexity" evidence="5">
    <location>
        <begin position="388"/>
        <end position="401"/>
    </location>
</feature>
<protein>
    <recommendedName>
        <fullName evidence="6">RING-type domain-containing protein</fullName>
    </recommendedName>
</protein>
<organism evidence="7 8">
    <name type="scientific">Lipomyces tetrasporus</name>
    <dbReference type="NCBI Taxonomy" id="54092"/>
    <lineage>
        <taxon>Eukaryota</taxon>
        <taxon>Fungi</taxon>
        <taxon>Dikarya</taxon>
        <taxon>Ascomycota</taxon>
        <taxon>Saccharomycotina</taxon>
        <taxon>Lipomycetes</taxon>
        <taxon>Lipomycetales</taxon>
        <taxon>Lipomycetaceae</taxon>
        <taxon>Lipomyces</taxon>
    </lineage>
</organism>
<keyword evidence="2 4" id="KW-0863">Zinc-finger</keyword>
<evidence type="ECO:0000256" key="5">
    <source>
        <dbReference type="SAM" id="MobiDB-lite"/>
    </source>
</evidence>
<feature type="compositionally biased region" description="Low complexity" evidence="5">
    <location>
        <begin position="158"/>
        <end position="189"/>
    </location>
</feature>
<evidence type="ECO:0000256" key="1">
    <source>
        <dbReference type="ARBA" id="ARBA00022723"/>
    </source>
</evidence>
<reference evidence="7" key="1">
    <citation type="submission" date="2023-03" db="EMBL/GenBank/DDBJ databases">
        <title>Near-Complete genome sequence of Lipomyces tetrasporous NRRL Y-64009, an oleaginous yeast capable of growing on lignocellulosic hydrolysates.</title>
        <authorList>
            <consortium name="Lawrence Berkeley National Laboratory"/>
            <person name="Jagtap S.S."/>
            <person name="Liu J.-J."/>
            <person name="Walukiewicz H.E."/>
            <person name="Pangilinan J."/>
            <person name="Lipzen A."/>
            <person name="Ahrendt S."/>
            <person name="Koriabine M."/>
            <person name="Cobaugh K."/>
            <person name="Salamov A."/>
            <person name="Yoshinaga Y."/>
            <person name="Ng V."/>
            <person name="Daum C."/>
            <person name="Grigoriev I.V."/>
            <person name="Slininger P.J."/>
            <person name="Dien B.S."/>
            <person name="Jin Y.-S."/>
            <person name="Rao C.V."/>
        </authorList>
    </citation>
    <scope>NUCLEOTIDE SEQUENCE</scope>
    <source>
        <strain evidence="7">NRRL Y-64009</strain>
    </source>
</reference>
<evidence type="ECO:0000313" key="7">
    <source>
        <dbReference type="EMBL" id="KAJ8103450.1"/>
    </source>
</evidence>
<feature type="compositionally biased region" description="Low complexity" evidence="5">
    <location>
        <begin position="130"/>
        <end position="151"/>
    </location>
</feature>
<dbReference type="EMBL" id="JARPMG010000001">
    <property type="protein sequence ID" value="KAJ8103450.1"/>
    <property type="molecule type" value="Genomic_DNA"/>
</dbReference>
<dbReference type="SMART" id="SM00184">
    <property type="entry name" value="RING"/>
    <property type="match status" value="1"/>
</dbReference>
<dbReference type="RefSeq" id="XP_056046900.1">
    <property type="nucleotide sequence ID" value="XM_056186167.1"/>
</dbReference>
<feature type="compositionally biased region" description="Basic and acidic residues" evidence="5">
    <location>
        <begin position="213"/>
        <end position="228"/>
    </location>
</feature>
<feature type="compositionally biased region" description="Acidic residues" evidence="5">
    <location>
        <begin position="596"/>
        <end position="622"/>
    </location>
</feature>